<sequence>MNYEIGKSYSWFVQYRHGYAAQFAYPGNRRTRLLCKDGKVVLFATCFEAIAAAQAQVRKVCEPDIRAVTVEPEPVPAFLDTKAWDDERQIKRAVERRSVFQGLGRKSVVVETRRRGS</sequence>
<dbReference type="AlphaFoldDB" id="A0A0B1Q618"/>
<dbReference type="EMBL" id="JRFJ01000001">
    <property type="protein sequence ID" value="KHJ56288.1"/>
    <property type="molecule type" value="Genomic_DNA"/>
</dbReference>
<name>A0A0B1Q618_9HYPH</name>
<dbReference type="OrthoDB" id="7907095at2"/>
<proteinExistence type="predicted"/>
<dbReference type="STRING" id="370622.LA66_06915"/>
<protein>
    <submittedName>
        <fullName evidence="1">Uncharacterized protein</fullName>
    </submittedName>
</protein>
<organism evidence="1 2">
    <name type="scientific">Aureimonas altamirensis</name>
    <dbReference type="NCBI Taxonomy" id="370622"/>
    <lineage>
        <taxon>Bacteria</taxon>
        <taxon>Pseudomonadati</taxon>
        <taxon>Pseudomonadota</taxon>
        <taxon>Alphaproteobacteria</taxon>
        <taxon>Hyphomicrobiales</taxon>
        <taxon>Aurantimonadaceae</taxon>
        <taxon>Aureimonas</taxon>
    </lineage>
</organism>
<evidence type="ECO:0000313" key="2">
    <source>
        <dbReference type="Proteomes" id="UP000030826"/>
    </source>
</evidence>
<accession>A0A0B1Q618</accession>
<gene>
    <name evidence="1" type="ORF">LA66_06915</name>
</gene>
<comment type="caution">
    <text evidence="1">The sequence shown here is derived from an EMBL/GenBank/DDBJ whole genome shotgun (WGS) entry which is preliminary data.</text>
</comment>
<dbReference type="Proteomes" id="UP000030826">
    <property type="component" value="Unassembled WGS sequence"/>
</dbReference>
<dbReference type="RefSeq" id="WP_039189881.1">
    <property type="nucleotide sequence ID" value="NZ_JRFJ01000001.1"/>
</dbReference>
<reference evidence="1 2" key="1">
    <citation type="submission" date="2014-09" db="EMBL/GenBank/DDBJ databases">
        <title>Isolation and characterization of Aurantimonas altamirensis ON-56566 from clinical sample following a dog bite.</title>
        <authorList>
            <person name="Eshaghi A."/>
            <person name="Li A."/>
            <person name="Shahinas D."/>
            <person name="Bahn P."/>
            <person name="Kus J.V."/>
            <person name="Patel S.N."/>
        </authorList>
    </citation>
    <scope>NUCLEOTIDE SEQUENCE [LARGE SCALE GENOMIC DNA]</scope>
    <source>
        <strain evidence="1 2">ON-56566</strain>
    </source>
</reference>
<evidence type="ECO:0000313" key="1">
    <source>
        <dbReference type="EMBL" id="KHJ56288.1"/>
    </source>
</evidence>